<organism evidence="2 3">
    <name type="scientific">Microvirga aerophila</name>
    <dbReference type="NCBI Taxonomy" id="670291"/>
    <lineage>
        <taxon>Bacteria</taxon>
        <taxon>Pseudomonadati</taxon>
        <taxon>Pseudomonadota</taxon>
        <taxon>Alphaproteobacteria</taxon>
        <taxon>Hyphomicrobiales</taxon>
        <taxon>Methylobacteriaceae</taxon>
        <taxon>Microvirga</taxon>
    </lineage>
</organism>
<sequence>MSIYFIRQGTDGHVKIGFATNAAKRLDQLQTGHSEVLSIIRLLEGTKEDEVRLHQRFGELRLTGEWFKFSDAMLTEDFGLTELEIPPVRRARRSNFDTTGWDPEEILHYQLITAVGGREALARRLRVAPWELTRWEPHRHRIRLRKRYWSALIVMLHEIGRHDITYDVLAEYRTPYAARSKQFWPEHKQGMKRRDREFEAQKRAEAEQDWLARNGPEAAWWPISTTPQSE</sequence>
<comment type="caution">
    <text evidence="2">The sequence shown here is derived from an EMBL/GenBank/DDBJ whole genome shotgun (WGS) entry which is preliminary data.</text>
</comment>
<proteinExistence type="predicted"/>
<evidence type="ECO:0000313" key="2">
    <source>
        <dbReference type="EMBL" id="GEO18084.1"/>
    </source>
</evidence>
<keyword evidence="3" id="KW-1185">Reference proteome</keyword>
<dbReference type="Pfam" id="PF13455">
    <property type="entry name" value="MUG113"/>
    <property type="match status" value="1"/>
</dbReference>
<evidence type="ECO:0000313" key="3">
    <source>
        <dbReference type="Proteomes" id="UP000321085"/>
    </source>
</evidence>
<dbReference type="EMBL" id="BJYU01000150">
    <property type="protein sequence ID" value="GEO18084.1"/>
    <property type="molecule type" value="Genomic_DNA"/>
</dbReference>
<evidence type="ECO:0000256" key="1">
    <source>
        <dbReference type="SAM" id="MobiDB-lite"/>
    </source>
</evidence>
<protein>
    <recommendedName>
        <fullName evidence="4">GIY-YIG nuclease family protein</fullName>
    </recommendedName>
</protein>
<dbReference type="RefSeq" id="WP_147022846.1">
    <property type="nucleotide sequence ID" value="NZ_BJYU01000150.1"/>
</dbReference>
<dbReference type="Proteomes" id="UP000321085">
    <property type="component" value="Unassembled WGS sequence"/>
</dbReference>
<name>A0A512C1J1_9HYPH</name>
<gene>
    <name evidence="2" type="ORF">MAE02_57800</name>
</gene>
<feature type="region of interest" description="Disordered" evidence="1">
    <location>
        <begin position="187"/>
        <end position="206"/>
    </location>
</feature>
<accession>A0A512C1J1</accession>
<reference evidence="2 3" key="1">
    <citation type="submission" date="2019-07" db="EMBL/GenBank/DDBJ databases">
        <title>Whole genome shotgun sequence of Microvirga aerophila NBRC 106136.</title>
        <authorList>
            <person name="Hosoyama A."/>
            <person name="Uohara A."/>
            <person name="Ohji S."/>
            <person name="Ichikawa N."/>
        </authorList>
    </citation>
    <scope>NUCLEOTIDE SEQUENCE [LARGE SCALE GENOMIC DNA]</scope>
    <source>
        <strain evidence="2 3">NBRC 106136</strain>
    </source>
</reference>
<evidence type="ECO:0008006" key="4">
    <source>
        <dbReference type="Google" id="ProtNLM"/>
    </source>
</evidence>
<dbReference type="AlphaFoldDB" id="A0A512C1J1"/>